<comment type="catalytic activity">
    <reaction evidence="1">
        <text>Random endo-hydrolysis of N-acetyl-beta-D-glucosaminide (1-&gt;4)-beta-linkages in chitin and chitodextrins.</text>
        <dbReference type="EC" id="3.2.1.14"/>
    </reaction>
</comment>
<dbReference type="EMBL" id="DF977509">
    <property type="protein sequence ID" value="GAP91633.2"/>
    <property type="molecule type" value="Genomic_DNA"/>
</dbReference>
<evidence type="ECO:0000256" key="5">
    <source>
        <dbReference type="ARBA" id="ARBA00022525"/>
    </source>
</evidence>
<evidence type="ECO:0000259" key="13">
    <source>
        <dbReference type="PROSITE" id="PS51910"/>
    </source>
</evidence>
<dbReference type="SUPFAM" id="SSF54556">
    <property type="entry name" value="Chitinase insertion domain"/>
    <property type="match status" value="1"/>
</dbReference>
<dbReference type="PANTHER" id="PTHR11177">
    <property type="entry name" value="CHITINASE"/>
    <property type="match status" value="1"/>
</dbReference>
<keyword evidence="5" id="KW-0964">Secreted</keyword>
<dbReference type="PROSITE" id="PS51910">
    <property type="entry name" value="GH18_2"/>
    <property type="match status" value="1"/>
</dbReference>
<dbReference type="SMART" id="SM00636">
    <property type="entry name" value="Glyco_18"/>
    <property type="match status" value="1"/>
</dbReference>
<reference evidence="14" key="1">
    <citation type="submission" date="2016-03" db="EMBL/GenBank/DDBJ databases">
        <title>Draft genome sequence of Rosellinia necatrix.</title>
        <authorList>
            <person name="Kanematsu S."/>
        </authorList>
    </citation>
    <scope>NUCLEOTIDE SEQUENCE [LARGE SCALE GENOMIC DNA]</scope>
    <source>
        <strain evidence="14">W97</strain>
    </source>
</reference>
<name>A0A1W2TSU9_ROSNE</name>
<dbReference type="InterPro" id="IPR017853">
    <property type="entry name" value="GH"/>
</dbReference>
<dbReference type="GO" id="GO:0008843">
    <property type="term" value="F:endochitinase activity"/>
    <property type="evidence" value="ECO:0007669"/>
    <property type="project" value="UniProtKB-EC"/>
</dbReference>
<dbReference type="GO" id="GO:0005576">
    <property type="term" value="C:extracellular region"/>
    <property type="evidence" value="ECO:0007669"/>
    <property type="project" value="UniProtKB-SubCell"/>
</dbReference>
<keyword evidence="15" id="KW-1185">Reference proteome</keyword>
<evidence type="ECO:0000313" key="14">
    <source>
        <dbReference type="EMBL" id="GAP91633.2"/>
    </source>
</evidence>
<evidence type="ECO:0000256" key="9">
    <source>
        <dbReference type="ARBA" id="ARBA00023295"/>
    </source>
</evidence>
<keyword evidence="9 11" id="KW-0326">Glycosidase</keyword>
<keyword evidence="6 11" id="KW-0378">Hydrolase</keyword>
<dbReference type="Gene3D" id="3.10.50.10">
    <property type="match status" value="1"/>
</dbReference>
<evidence type="ECO:0000256" key="3">
    <source>
        <dbReference type="ARBA" id="ARBA00008682"/>
    </source>
</evidence>
<evidence type="ECO:0000256" key="2">
    <source>
        <dbReference type="ARBA" id="ARBA00004613"/>
    </source>
</evidence>
<evidence type="ECO:0000256" key="11">
    <source>
        <dbReference type="RuleBase" id="RU000489"/>
    </source>
</evidence>
<evidence type="ECO:0000256" key="4">
    <source>
        <dbReference type="ARBA" id="ARBA00012729"/>
    </source>
</evidence>
<dbReference type="EC" id="3.2.1.14" evidence="4"/>
<protein>
    <recommendedName>
        <fullName evidence="4">chitinase</fullName>
        <ecNumber evidence="4">3.2.1.14</ecNumber>
    </recommendedName>
</protein>
<evidence type="ECO:0000256" key="6">
    <source>
        <dbReference type="ARBA" id="ARBA00022801"/>
    </source>
</evidence>
<dbReference type="OrthoDB" id="73875at2759"/>
<dbReference type="InterPro" id="IPR001579">
    <property type="entry name" value="Glyco_hydro_18_chit_AS"/>
</dbReference>
<dbReference type="OMA" id="ALTHLMF"/>
<sequence length="1627" mass="182084">MPTPLARNVRLMSAVQKLFCGDGCQSNCDQPHAGGSESDIQKKVIGYYEAWAHDRKCQDMDFNKIPVGALTHLYFSFAYITPGEFNIAPMDDLDPGLFTRFTDVKKRNSGLKTIVALGGWTFNDPGPFQTVFSDLVSNKENRGKFISNLFSFMREFGFDGVDFDWEYPGAEDRGGKATDGANFVTFLKELNDYNKKQPSHYIVSFTAPTSYWYLKHFDLKAADYVDFINVMSYDLHGVWDRDNPIGNNVLAHTNLSEIKLAFDLFWRNDVPPHKLNLGFGFYGRSFQLSDPSCYKPGCKFKGGASPGPCSKNSGTLTYREIQQVIKDNDLEPYHLKEEAVKYITWNGDQWVSYDDEETFQSKVEWANEIGIGGMLIWAIDQDTDDLQALSGLLKPKSLKEFQKQGDNAAYWGDATVPSCYVTDCGGRCKAGFLNITTQPCGDRDWLYHSTEEDSRLCCPIQGAPNPDDCTWRGGSDKVATSCNGHCHDDEVTLQLNKWGDHSQYCFDGNKAYCCKSPLAQENKCYWAGVGQKCNGDDVAMTFSGTFLSTLADIVGVIVKIIGRRVPLVGIVGTVLYEVLDELDMELNKYYCCPKDDAENWQDCDWYGDVDSSDTCFDNHCPVDGRSVQLTDSPYGLGESCAPRLERTRVFCCTPKNGKSPFLPVPLENLFANPPTGDHVDTEFDLEIDDTWGTGISKTNDDGDDPGDAAFNFYVMASPEEIQISLDKRDGSHWDVMNCHEVDQMSEEPQTVQMICTDVSDNSNCYRIGLGHGVPGTILQMPPNCGPGKYAVAVEMALATNQIISRELSARLSHTPVVYNLTFDYDFSRVPRDLGDTQLRIDFSNQESYWDEVVAAAASKRKLKRQLTDREYRGNHRRWLDDEFRDDYHGGLLTREQLHKRWFGQDILAWLSRMLKPSISREFRHEINEDYVIKILDDEVHCGEGNAQFDAYIRATATTSVEVSTSFGMTLTAVFTTDPNKPIDITGSYVTFFNEGHISAILRLEALASVHYSKKQRIANIPFPGASFSIPGIATIGPQLNIYGEVDVGLTASAEFETTVDIASWEIRQTLPDTNSDSDPKELDKADYDDTGSWDGIQKPKVYAGILATGDASAHLIASVDFGITFVPKWKIDDARASVVADGWIMVKMAAGKSTVTNCPFTYGVEVGADMYAEIKAPSIFGWTGTMFDLPGPGKKTLIDGGTCPDLRPGDPFRRRDRLPDILDWTNVTARNHNPGRAHSISPTRQLSKRAEPWGPAFHIPLQDIICPLDDDELDDDPKECEVAGWDDDEMISDSLLEKRDRKTPKRKDFCKGSGVITYQAPAYHTSSTLQTNCPTCVKYGYTKPGDCLDFGFSTITTVIQDTKKYQTEHVLEMQLLSGFFDWVRNTQRVGNNFPNPQTAGSPSQVGFCNYLKGFWYQVGTANKVSVGGSARDDPIELVAQVWPGTDNQWNDEFMLLDKGVNNCKGAMWGTGAIRRDKTMRGYISNVNKRQKAFQNLKDCLMALAYMRDPVVSNTLLLEKNRVRDRLAELDNNVVRTISRPGYRTWTSQGLAGLWDKFMSQRAIEARTKVETHINKWLEVLQDTYAMPAQRQAAQGTSAVAQANQRFIAKIDALAQAWGAFGQWVPPF</sequence>
<dbReference type="InterPro" id="IPR050314">
    <property type="entry name" value="Glycosyl_Hydrlase_18"/>
</dbReference>
<dbReference type="GO" id="GO:0000272">
    <property type="term" value="P:polysaccharide catabolic process"/>
    <property type="evidence" value="ECO:0007669"/>
    <property type="project" value="UniProtKB-KW"/>
</dbReference>
<evidence type="ECO:0000256" key="8">
    <source>
        <dbReference type="ARBA" id="ARBA00023277"/>
    </source>
</evidence>
<organism evidence="14">
    <name type="scientific">Rosellinia necatrix</name>
    <name type="common">White root-rot fungus</name>
    <dbReference type="NCBI Taxonomy" id="77044"/>
    <lineage>
        <taxon>Eukaryota</taxon>
        <taxon>Fungi</taxon>
        <taxon>Dikarya</taxon>
        <taxon>Ascomycota</taxon>
        <taxon>Pezizomycotina</taxon>
        <taxon>Sordariomycetes</taxon>
        <taxon>Xylariomycetidae</taxon>
        <taxon>Xylariales</taxon>
        <taxon>Xylariaceae</taxon>
        <taxon>Rosellinia</taxon>
    </lineage>
</organism>
<evidence type="ECO:0000313" key="15">
    <source>
        <dbReference type="Proteomes" id="UP000054516"/>
    </source>
</evidence>
<accession>A0A1W2TSU9</accession>
<evidence type="ECO:0000256" key="7">
    <source>
        <dbReference type="ARBA" id="ARBA00023024"/>
    </source>
</evidence>
<keyword evidence="7" id="KW-0146">Chitin degradation</keyword>
<dbReference type="STRING" id="77044.A0A1W2TSU9"/>
<dbReference type="PROSITE" id="PS01095">
    <property type="entry name" value="GH18_1"/>
    <property type="match status" value="1"/>
</dbReference>
<keyword evidence="10" id="KW-0624">Polysaccharide degradation</keyword>
<evidence type="ECO:0000256" key="10">
    <source>
        <dbReference type="ARBA" id="ARBA00023326"/>
    </source>
</evidence>
<comment type="subcellular location">
    <subcellularLocation>
        <location evidence="2">Secreted</location>
    </subcellularLocation>
</comment>
<dbReference type="GO" id="GO:0006032">
    <property type="term" value="P:chitin catabolic process"/>
    <property type="evidence" value="ECO:0007669"/>
    <property type="project" value="UniProtKB-KW"/>
</dbReference>
<comment type="similarity">
    <text evidence="3">Belongs to the glycosyl hydrolase 18 family. Chitinase class V subfamily.</text>
</comment>
<dbReference type="InterPro" id="IPR011583">
    <property type="entry name" value="Chitinase_II/V-like_cat"/>
</dbReference>
<dbReference type="Proteomes" id="UP000054516">
    <property type="component" value="Unassembled WGS sequence"/>
</dbReference>
<dbReference type="Gene3D" id="3.20.20.80">
    <property type="entry name" value="Glycosidases"/>
    <property type="match status" value="1"/>
</dbReference>
<dbReference type="InterPro" id="IPR001223">
    <property type="entry name" value="Glyco_hydro18_cat"/>
</dbReference>
<gene>
    <name evidence="14" type="ORF">SAMD00023353_6400120</name>
</gene>
<proteinExistence type="inferred from homology"/>
<feature type="region of interest" description="Disordered" evidence="12">
    <location>
        <begin position="1070"/>
        <end position="1089"/>
    </location>
</feature>
<feature type="domain" description="GH18" evidence="13">
    <location>
        <begin position="42"/>
        <end position="396"/>
    </location>
</feature>
<dbReference type="PANTHER" id="PTHR11177:SF397">
    <property type="entry name" value="CHITINASE"/>
    <property type="match status" value="1"/>
</dbReference>
<evidence type="ECO:0000256" key="1">
    <source>
        <dbReference type="ARBA" id="ARBA00000822"/>
    </source>
</evidence>
<dbReference type="GO" id="GO:0008061">
    <property type="term" value="F:chitin binding"/>
    <property type="evidence" value="ECO:0007669"/>
    <property type="project" value="InterPro"/>
</dbReference>
<feature type="compositionally biased region" description="Basic and acidic residues" evidence="12">
    <location>
        <begin position="1077"/>
        <end position="1087"/>
    </location>
</feature>
<evidence type="ECO:0000256" key="12">
    <source>
        <dbReference type="SAM" id="MobiDB-lite"/>
    </source>
</evidence>
<dbReference type="InterPro" id="IPR029070">
    <property type="entry name" value="Chitinase_insertion_sf"/>
</dbReference>
<keyword evidence="8" id="KW-0119">Carbohydrate metabolism</keyword>
<dbReference type="Pfam" id="PF00704">
    <property type="entry name" value="Glyco_hydro_18"/>
    <property type="match status" value="1"/>
</dbReference>
<dbReference type="SUPFAM" id="SSF51445">
    <property type="entry name" value="(Trans)glycosidases"/>
    <property type="match status" value="1"/>
</dbReference>